<dbReference type="InterPro" id="IPR046529">
    <property type="entry name" value="DUF6594"/>
</dbReference>
<dbReference type="Pfam" id="PF20237">
    <property type="entry name" value="DUF6594"/>
    <property type="match status" value="1"/>
</dbReference>
<sequence length="190" mass="20884">MKLQNKIQRKLHEYHEALLLQAWIARLDRPGPRVLSALRNWFTGAYLGMSGGETLPIVGGKVEHLFEDENDLMTLKTPPDQDLLSKTLRSHWRPLGKRQQGSADGAEYYLERHVARLVAVISSVAAAMLLIGAVVALHFITKAGVRLGMIACFTILFVFSLGLLTNAKRAEIFAATAAYAAVLVVFVSGD</sequence>
<feature type="transmembrane region" description="Helical" evidence="1">
    <location>
        <begin position="147"/>
        <end position="165"/>
    </location>
</feature>
<evidence type="ECO:0000313" key="4">
    <source>
        <dbReference type="Proteomes" id="UP001175001"/>
    </source>
</evidence>
<dbReference type="Proteomes" id="UP001175001">
    <property type="component" value="Unassembled WGS sequence"/>
</dbReference>
<keyword evidence="1" id="KW-0472">Membrane</keyword>
<evidence type="ECO:0000313" key="3">
    <source>
        <dbReference type="EMBL" id="KAK0642456.1"/>
    </source>
</evidence>
<gene>
    <name evidence="3" type="ORF">DIS24_g9024</name>
</gene>
<name>A0AA40CKM8_9PEZI</name>
<dbReference type="PANTHER" id="PTHR34502">
    <property type="entry name" value="DUF6594 DOMAIN-CONTAINING PROTEIN-RELATED"/>
    <property type="match status" value="1"/>
</dbReference>
<dbReference type="EMBL" id="JAUJDW010000074">
    <property type="protein sequence ID" value="KAK0642456.1"/>
    <property type="molecule type" value="Genomic_DNA"/>
</dbReference>
<accession>A0AA40CKM8</accession>
<reference evidence="3" key="1">
    <citation type="submission" date="2023-06" db="EMBL/GenBank/DDBJ databases">
        <title>Multi-omics analyses reveal the molecular pathogenesis toolkit of Lasiodiplodia hormozganensis, a cross-kingdom pathogen.</title>
        <authorList>
            <person name="Felix C."/>
            <person name="Meneses R."/>
            <person name="Goncalves M.F.M."/>
            <person name="Tilleman L."/>
            <person name="Duarte A.S."/>
            <person name="Jorrin-Novo J.V."/>
            <person name="Van De Peer Y."/>
            <person name="Deforce D."/>
            <person name="Van Nieuwerburgh F."/>
            <person name="Esteves A.C."/>
            <person name="Alves A."/>
        </authorList>
    </citation>
    <scope>NUCLEOTIDE SEQUENCE</scope>
    <source>
        <strain evidence="3">CBS 339.90</strain>
    </source>
</reference>
<proteinExistence type="predicted"/>
<comment type="caution">
    <text evidence="3">The sequence shown here is derived from an EMBL/GenBank/DDBJ whole genome shotgun (WGS) entry which is preliminary data.</text>
</comment>
<dbReference type="PANTHER" id="PTHR34502:SF4">
    <property type="entry name" value="DUF6594 DOMAIN-CONTAINING PROTEIN"/>
    <property type="match status" value="1"/>
</dbReference>
<feature type="domain" description="DUF6594" evidence="2">
    <location>
        <begin position="2"/>
        <end position="184"/>
    </location>
</feature>
<protein>
    <recommendedName>
        <fullName evidence="2">DUF6594 domain-containing protein</fullName>
    </recommendedName>
</protein>
<organism evidence="3 4">
    <name type="scientific">Lasiodiplodia hormozganensis</name>
    <dbReference type="NCBI Taxonomy" id="869390"/>
    <lineage>
        <taxon>Eukaryota</taxon>
        <taxon>Fungi</taxon>
        <taxon>Dikarya</taxon>
        <taxon>Ascomycota</taxon>
        <taxon>Pezizomycotina</taxon>
        <taxon>Dothideomycetes</taxon>
        <taxon>Dothideomycetes incertae sedis</taxon>
        <taxon>Botryosphaeriales</taxon>
        <taxon>Botryosphaeriaceae</taxon>
        <taxon>Lasiodiplodia</taxon>
    </lineage>
</organism>
<keyword evidence="4" id="KW-1185">Reference proteome</keyword>
<evidence type="ECO:0000259" key="2">
    <source>
        <dbReference type="Pfam" id="PF20237"/>
    </source>
</evidence>
<dbReference type="AlphaFoldDB" id="A0AA40CKM8"/>
<keyword evidence="1" id="KW-0812">Transmembrane</keyword>
<feature type="transmembrane region" description="Helical" evidence="1">
    <location>
        <begin position="117"/>
        <end position="141"/>
    </location>
</feature>
<keyword evidence="1" id="KW-1133">Transmembrane helix</keyword>
<evidence type="ECO:0000256" key="1">
    <source>
        <dbReference type="SAM" id="Phobius"/>
    </source>
</evidence>
<feature type="transmembrane region" description="Helical" evidence="1">
    <location>
        <begin position="172"/>
        <end position="189"/>
    </location>
</feature>